<dbReference type="GO" id="GO:0030170">
    <property type="term" value="F:pyridoxal phosphate binding"/>
    <property type="evidence" value="ECO:0007669"/>
    <property type="project" value="InterPro"/>
</dbReference>
<dbReference type="EC" id="2.6.1.-" evidence="6"/>
<dbReference type="CDD" id="cd00609">
    <property type="entry name" value="AAT_like"/>
    <property type="match status" value="1"/>
</dbReference>
<evidence type="ECO:0000256" key="3">
    <source>
        <dbReference type="ARBA" id="ARBA00022576"/>
    </source>
</evidence>
<dbReference type="Pfam" id="PF00155">
    <property type="entry name" value="Aminotran_1_2"/>
    <property type="match status" value="1"/>
</dbReference>
<keyword evidence="9" id="KW-1185">Reference proteome</keyword>
<evidence type="ECO:0000313" key="9">
    <source>
        <dbReference type="Proteomes" id="UP000316426"/>
    </source>
</evidence>
<sequence>MPAHPWLADRTDRFDSSGIRKVFDLAAKMKDPINLSIGQPDFPAPDSLKEAACKAIREDKNGYSQTQGAAALRDRLQQRVDEEWGHADRKLLVTSGTSGALNLAMWALVNPGDEVIVFDPYFVMYPTLCEMVGGVPVVIDTYEDDFQINLAKVEAAITPKTKLILFNSPANPTGVVASDAAARGLAELAAKHNIALLSDEIYREFCYDGALPSPAKWNDQAIVVDGFSKSYGVTGWRIGWVHGPAPLIDKMAALQQYTFVCAPNPLQHAAIEAFTTDMTPQVDAYRERRDHIVTGLRDAGYEVAPTGGAFYVFPKVPEGRGTANEFVTRAIENELLVIPGGIFSRRDTHFRISYAASKATIDRGLEVLRRLVKG</sequence>
<protein>
    <recommendedName>
        <fullName evidence="6">Aminotransferase</fullName>
        <ecNumber evidence="6">2.6.1.-</ecNumber>
    </recommendedName>
</protein>
<evidence type="ECO:0000256" key="1">
    <source>
        <dbReference type="ARBA" id="ARBA00001933"/>
    </source>
</evidence>
<dbReference type="EMBL" id="CP036349">
    <property type="protein sequence ID" value="QDV74953.1"/>
    <property type="molecule type" value="Genomic_DNA"/>
</dbReference>
<dbReference type="InterPro" id="IPR015421">
    <property type="entry name" value="PyrdxlP-dep_Trfase_major"/>
</dbReference>
<dbReference type="PROSITE" id="PS00105">
    <property type="entry name" value="AA_TRANSFER_CLASS_1"/>
    <property type="match status" value="1"/>
</dbReference>
<accession>A0A518KAY0</accession>
<dbReference type="Proteomes" id="UP000316426">
    <property type="component" value="Chromosome"/>
</dbReference>
<dbReference type="KEGG" id="bmei:Spa11_31620"/>
<feature type="domain" description="Aminotransferase class I/classII large" evidence="7">
    <location>
        <begin position="31"/>
        <end position="368"/>
    </location>
</feature>
<organism evidence="8 9">
    <name type="scientific">Botrimarina mediterranea</name>
    <dbReference type="NCBI Taxonomy" id="2528022"/>
    <lineage>
        <taxon>Bacteria</taxon>
        <taxon>Pseudomonadati</taxon>
        <taxon>Planctomycetota</taxon>
        <taxon>Planctomycetia</taxon>
        <taxon>Pirellulales</taxon>
        <taxon>Lacipirellulaceae</taxon>
        <taxon>Botrimarina</taxon>
    </lineage>
</organism>
<dbReference type="GO" id="GO:0006520">
    <property type="term" value="P:amino acid metabolic process"/>
    <property type="evidence" value="ECO:0007669"/>
    <property type="project" value="InterPro"/>
</dbReference>
<evidence type="ECO:0000256" key="5">
    <source>
        <dbReference type="ARBA" id="ARBA00022898"/>
    </source>
</evidence>
<evidence type="ECO:0000313" key="8">
    <source>
        <dbReference type="EMBL" id="QDV74953.1"/>
    </source>
</evidence>
<dbReference type="GO" id="GO:0008483">
    <property type="term" value="F:transaminase activity"/>
    <property type="evidence" value="ECO:0007669"/>
    <property type="project" value="UniProtKB-KW"/>
</dbReference>
<comment type="similarity">
    <text evidence="2 6">Belongs to the class-I pyridoxal-phosphate-dependent aminotransferase family.</text>
</comment>
<dbReference type="RefSeq" id="WP_145113816.1">
    <property type="nucleotide sequence ID" value="NZ_CP036349.1"/>
</dbReference>
<keyword evidence="4 6" id="KW-0808">Transferase</keyword>
<gene>
    <name evidence="8" type="ORF">Spa11_31620</name>
</gene>
<proteinExistence type="inferred from homology"/>
<evidence type="ECO:0000256" key="2">
    <source>
        <dbReference type="ARBA" id="ARBA00007441"/>
    </source>
</evidence>
<reference evidence="8 9" key="1">
    <citation type="submission" date="2019-02" db="EMBL/GenBank/DDBJ databases">
        <title>Deep-cultivation of Planctomycetes and their phenomic and genomic characterization uncovers novel biology.</title>
        <authorList>
            <person name="Wiegand S."/>
            <person name="Jogler M."/>
            <person name="Boedeker C."/>
            <person name="Pinto D."/>
            <person name="Vollmers J."/>
            <person name="Rivas-Marin E."/>
            <person name="Kohn T."/>
            <person name="Peeters S.H."/>
            <person name="Heuer A."/>
            <person name="Rast P."/>
            <person name="Oberbeckmann S."/>
            <person name="Bunk B."/>
            <person name="Jeske O."/>
            <person name="Meyerdierks A."/>
            <person name="Storesund J.E."/>
            <person name="Kallscheuer N."/>
            <person name="Luecker S."/>
            <person name="Lage O.M."/>
            <person name="Pohl T."/>
            <person name="Merkel B.J."/>
            <person name="Hornburger P."/>
            <person name="Mueller R.-W."/>
            <person name="Bruemmer F."/>
            <person name="Labrenz M."/>
            <person name="Spormann A.M."/>
            <person name="Op den Camp H."/>
            <person name="Overmann J."/>
            <person name="Amann R."/>
            <person name="Jetten M.S.M."/>
            <person name="Mascher T."/>
            <person name="Medema M.H."/>
            <person name="Devos D.P."/>
            <person name="Kaster A.-K."/>
            <person name="Ovreas L."/>
            <person name="Rohde M."/>
            <person name="Galperin M.Y."/>
            <person name="Jogler C."/>
        </authorList>
    </citation>
    <scope>NUCLEOTIDE SEQUENCE [LARGE SCALE GENOMIC DNA]</scope>
    <source>
        <strain evidence="8 9">Spa11</strain>
    </source>
</reference>
<dbReference type="AlphaFoldDB" id="A0A518KAY0"/>
<comment type="cofactor">
    <cofactor evidence="1 6">
        <name>pyridoxal 5'-phosphate</name>
        <dbReference type="ChEBI" id="CHEBI:597326"/>
    </cofactor>
</comment>
<evidence type="ECO:0000256" key="6">
    <source>
        <dbReference type="RuleBase" id="RU000481"/>
    </source>
</evidence>
<dbReference type="InterPro" id="IPR004839">
    <property type="entry name" value="Aminotransferase_I/II_large"/>
</dbReference>
<dbReference type="SUPFAM" id="SSF53383">
    <property type="entry name" value="PLP-dependent transferases"/>
    <property type="match status" value="1"/>
</dbReference>
<evidence type="ECO:0000256" key="4">
    <source>
        <dbReference type="ARBA" id="ARBA00022679"/>
    </source>
</evidence>
<dbReference type="Gene3D" id="3.40.640.10">
    <property type="entry name" value="Type I PLP-dependent aspartate aminotransferase-like (Major domain)"/>
    <property type="match status" value="1"/>
</dbReference>
<keyword evidence="5" id="KW-0663">Pyridoxal phosphate</keyword>
<dbReference type="InterPro" id="IPR015424">
    <property type="entry name" value="PyrdxlP-dep_Trfase"/>
</dbReference>
<keyword evidence="3 6" id="KW-0032">Aminotransferase</keyword>
<dbReference type="InterPro" id="IPR004838">
    <property type="entry name" value="NHTrfase_class1_PyrdxlP-BS"/>
</dbReference>
<name>A0A518KAY0_9BACT</name>
<dbReference type="PANTHER" id="PTHR46383:SF1">
    <property type="entry name" value="ASPARTATE AMINOTRANSFERASE"/>
    <property type="match status" value="1"/>
</dbReference>
<dbReference type="PANTHER" id="PTHR46383">
    <property type="entry name" value="ASPARTATE AMINOTRANSFERASE"/>
    <property type="match status" value="1"/>
</dbReference>
<dbReference type="InterPro" id="IPR050596">
    <property type="entry name" value="AspAT/PAT-like"/>
</dbReference>
<evidence type="ECO:0000259" key="7">
    <source>
        <dbReference type="Pfam" id="PF00155"/>
    </source>
</evidence>